<dbReference type="OrthoDB" id="2836917at2"/>
<feature type="domain" description="DUF8052" evidence="1">
    <location>
        <begin position="3"/>
        <end position="163"/>
    </location>
</feature>
<proteinExistence type="predicted"/>
<protein>
    <recommendedName>
        <fullName evidence="1">DUF8052 domain-containing protein</fullName>
    </recommendedName>
</protein>
<sequence length="165" mass="19868">MEYKEYLDNIERKLQSYFDIERNYNLNGYQLDLYAKYHFRNERYILSKKFVVYGYENNEHIFIKHFEEIDEKCLKEFIDFLVNSIDDVVKPDENHMSSIITGVLVAKHKPNTEIIDAIKKFKYHKGFAFGFKGWVDIRLILVTIDDEYIVTNKKGKEVREVYSIQ</sequence>
<evidence type="ECO:0000313" key="2">
    <source>
        <dbReference type="EMBL" id="SDX17992.1"/>
    </source>
</evidence>
<dbReference type="Pfam" id="PF26226">
    <property type="entry name" value="DUF8052"/>
    <property type="match status" value="1"/>
</dbReference>
<dbReference type="EMBL" id="FNNG01000007">
    <property type="protein sequence ID" value="SDX17992.1"/>
    <property type="molecule type" value="Genomic_DNA"/>
</dbReference>
<keyword evidence="3" id="KW-1185">Reference proteome</keyword>
<organism evidence="2 3">
    <name type="scientific">Tepidimicrobium xylanilyticum</name>
    <dbReference type="NCBI Taxonomy" id="1123352"/>
    <lineage>
        <taxon>Bacteria</taxon>
        <taxon>Bacillati</taxon>
        <taxon>Bacillota</taxon>
        <taxon>Tissierellia</taxon>
        <taxon>Tissierellales</taxon>
        <taxon>Tepidimicrobiaceae</taxon>
        <taxon>Tepidimicrobium</taxon>
    </lineage>
</organism>
<name>A0A1H2ZKF2_9FIRM</name>
<accession>A0A1H2ZKF2</accession>
<evidence type="ECO:0000313" key="3">
    <source>
        <dbReference type="Proteomes" id="UP000198828"/>
    </source>
</evidence>
<evidence type="ECO:0000259" key="1">
    <source>
        <dbReference type="Pfam" id="PF26226"/>
    </source>
</evidence>
<dbReference type="AlphaFoldDB" id="A0A1H2ZKF2"/>
<dbReference type="Proteomes" id="UP000198828">
    <property type="component" value="Unassembled WGS sequence"/>
</dbReference>
<dbReference type="InterPro" id="IPR058365">
    <property type="entry name" value="DUF8052"/>
</dbReference>
<dbReference type="RefSeq" id="WP_093753057.1">
    <property type="nucleotide sequence ID" value="NZ_FNNG01000007.1"/>
</dbReference>
<reference evidence="2 3" key="1">
    <citation type="submission" date="2016-10" db="EMBL/GenBank/DDBJ databases">
        <authorList>
            <person name="de Groot N.N."/>
        </authorList>
    </citation>
    <scope>NUCLEOTIDE SEQUENCE [LARGE SCALE GENOMIC DNA]</scope>
    <source>
        <strain evidence="2 3">DSM 23310</strain>
    </source>
</reference>
<gene>
    <name evidence="2" type="ORF">SAMN05660923_01870</name>
</gene>